<evidence type="ECO:0000256" key="15">
    <source>
        <dbReference type="SAM" id="Phobius"/>
    </source>
</evidence>
<feature type="domain" description="EGF-like" evidence="17">
    <location>
        <begin position="127"/>
        <end position="168"/>
    </location>
</feature>
<keyword evidence="11" id="KW-0325">Glycoprotein</keyword>
<dbReference type="GO" id="GO:0032991">
    <property type="term" value="C:protein-containing complex"/>
    <property type="evidence" value="ECO:0007669"/>
    <property type="project" value="TreeGrafter"/>
</dbReference>
<keyword evidence="8 15" id="KW-1133">Transmembrane helix</keyword>
<dbReference type="GO" id="GO:0007157">
    <property type="term" value="P:heterophilic cell-cell adhesion via plasma membrane cell adhesion molecules"/>
    <property type="evidence" value="ECO:0007669"/>
    <property type="project" value="TreeGrafter"/>
</dbReference>
<dbReference type="SMART" id="SM00179">
    <property type="entry name" value="EGF_CA"/>
    <property type="match status" value="4"/>
</dbReference>
<dbReference type="GO" id="GO:0005886">
    <property type="term" value="C:plasma membrane"/>
    <property type="evidence" value="ECO:0007669"/>
    <property type="project" value="TreeGrafter"/>
</dbReference>
<evidence type="ECO:0000256" key="6">
    <source>
        <dbReference type="ARBA" id="ARBA00022729"/>
    </source>
</evidence>
<keyword evidence="6 16" id="KW-0732">Signal</keyword>
<dbReference type="Bgee" id="ENSLACG00000009816">
    <property type="expression patterns" value="Expressed in chordate pharynx and 4 other cell types or tissues"/>
</dbReference>
<dbReference type="Proteomes" id="UP000008672">
    <property type="component" value="Unassembled WGS sequence"/>
</dbReference>
<dbReference type="GeneID" id="102351511"/>
<dbReference type="Pfam" id="PF00008">
    <property type="entry name" value="EGF"/>
    <property type="match status" value="3"/>
</dbReference>
<dbReference type="SMART" id="SM00181">
    <property type="entry name" value="EGF"/>
    <property type="match status" value="6"/>
</dbReference>
<dbReference type="EMBL" id="AFYH01121561">
    <property type="status" value="NOT_ANNOTATED_CDS"/>
    <property type="molecule type" value="Genomic_DNA"/>
</dbReference>
<feature type="disulfide bond" evidence="14">
    <location>
        <begin position="235"/>
        <end position="244"/>
    </location>
</feature>
<sequence length="382" mass="41871">MDFRAASSLCCFLFLLSTGGTKGIDCKPGCHSVNGYCEKPGECRCNEGWRGALCNKCVRFPGCLHGSCNKPWQCVCEEGWVGSLCDIDIHPCAVRPCANNSTCIETRDGGYICVCAQGYTGKNCHQKKGPCYTSGSPCQNGGTCVDGNGFAHYTSCMCPPGFTGDFCEIRNNDCNPSPCENGGVCTNIGSEISCLCPSGYIGPSCSTRVIACLSDPCENGGTCLEHPGGRFNCICKPEFVGDICSHLKRNMSRFVMNTEVKHKQHHNLHPNVFHKSTHQQEHEVLKITLKETVQHSGILLNKSQVICFIVLGLLTCLVVLVTTGIVFFSKCEMWLANAKYSHLIRKQRNRFMKSNSGEELSVNIIFPEKIKLTNYSKSYTSI</sequence>
<evidence type="ECO:0000256" key="3">
    <source>
        <dbReference type="ARBA" id="ARBA00022490"/>
    </source>
</evidence>
<reference evidence="18" key="2">
    <citation type="submission" date="2025-05" db="UniProtKB">
        <authorList>
            <consortium name="Ensembl"/>
        </authorList>
    </citation>
    <scope>IDENTIFICATION</scope>
</reference>
<dbReference type="FunFam" id="2.10.25.10:FF:000095">
    <property type="entry name" value="Notch, isoform B"/>
    <property type="match status" value="1"/>
</dbReference>
<feature type="domain" description="EGF-like" evidence="17">
    <location>
        <begin position="170"/>
        <end position="206"/>
    </location>
</feature>
<dbReference type="Pfam" id="PF21700">
    <property type="entry name" value="EGF_DL_JAG"/>
    <property type="match status" value="2"/>
</dbReference>
<evidence type="ECO:0000256" key="10">
    <source>
        <dbReference type="ARBA" id="ARBA00023157"/>
    </source>
</evidence>
<evidence type="ECO:0000256" key="5">
    <source>
        <dbReference type="ARBA" id="ARBA00022692"/>
    </source>
</evidence>
<evidence type="ECO:0000259" key="17">
    <source>
        <dbReference type="PROSITE" id="PS50026"/>
    </source>
</evidence>
<dbReference type="InterPro" id="IPR001881">
    <property type="entry name" value="EGF-like_Ca-bd_dom"/>
</dbReference>
<evidence type="ECO:0000256" key="9">
    <source>
        <dbReference type="ARBA" id="ARBA00023136"/>
    </source>
</evidence>
<evidence type="ECO:0000256" key="4">
    <source>
        <dbReference type="ARBA" id="ARBA00022536"/>
    </source>
</evidence>
<name>H3AND3_LATCH</name>
<dbReference type="SUPFAM" id="SSF57196">
    <property type="entry name" value="EGF/Laminin"/>
    <property type="match status" value="4"/>
</dbReference>
<evidence type="ECO:0000256" key="16">
    <source>
        <dbReference type="SAM" id="SignalP"/>
    </source>
</evidence>
<dbReference type="CDD" id="cd00054">
    <property type="entry name" value="EGF_CA"/>
    <property type="match status" value="3"/>
</dbReference>
<dbReference type="GO" id="GO:0045197">
    <property type="term" value="P:establishment or maintenance of epithelial cell apical/basal polarity"/>
    <property type="evidence" value="ECO:0007669"/>
    <property type="project" value="TreeGrafter"/>
</dbReference>
<feature type="disulfide bond" evidence="14">
    <location>
        <begin position="196"/>
        <end position="205"/>
    </location>
</feature>
<dbReference type="EMBL" id="AFYH01121560">
    <property type="status" value="NOT_ANNOTATED_CDS"/>
    <property type="molecule type" value="Genomic_DNA"/>
</dbReference>
<comment type="subunit">
    <text evidence="12">Monomer. Interacts with SH3RF2.</text>
</comment>
<dbReference type="PANTHER" id="PTHR24049:SF42">
    <property type="entry name" value="DELTA LIKE NON-CANONICAL NOTCH LIGAND 1"/>
    <property type="match status" value="1"/>
</dbReference>
<accession>H3AND3</accession>
<gene>
    <name evidence="18" type="primary">DLK1</name>
</gene>
<dbReference type="GO" id="GO:0005509">
    <property type="term" value="F:calcium ion binding"/>
    <property type="evidence" value="ECO:0007669"/>
    <property type="project" value="InterPro"/>
</dbReference>
<reference evidence="19" key="1">
    <citation type="submission" date="2011-08" db="EMBL/GenBank/DDBJ databases">
        <title>The draft genome of Latimeria chalumnae.</title>
        <authorList>
            <person name="Di Palma F."/>
            <person name="Alfoldi J."/>
            <person name="Johnson J."/>
            <person name="Berlin A."/>
            <person name="Gnerre S."/>
            <person name="Jaffe D."/>
            <person name="MacCallum I."/>
            <person name="Young S."/>
            <person name="Walker B.J."/>
            <person name="Lander E."/>
            <person name="Lindblad-Toh K."/>
        </authorList>
    </citation>
    <scope>NUCLEOTIDE SEQUENCE [LARGE SCALE GENOMIC DNA]</scope>
    <source>
        <strain evidence="19">Wild caught</strain>
    </source>
</reference>
<dbReference type="Ensembl" id="ENSLACT00000026500.1">
    <property type="protein sequence ID" value="ENSLACP00000022827.1"/>
    <property type="gene ID" value="ENSLACG00000009816.2"/>
</dbReference>
<dbReference type="FunFam" id="2.10.25.10:FF:000018">
    <property type="entry name" value="Delta-like 1"/>
    <property type="match status" value="1"/>
</dbReference>
<dbReference type="EMBL" id="AFYH01121559">
    <property type="status" value="NOT_ANNOTATED_CDS"/>
    <property type="molecule type" value="Genomic_DNA"/>
</dbReference>
<dbReference type="EMBL" id="AFYH01121562">
    <property type="status" value="NOT_ANNOTATED_CDS"/>
    <property type="molecule type" value="Genomic_DNA"/>
</dbReference>
<keyword evidence="7" id="KW-0677">Repeat</keyword>
<evidence type="ECO:0000256" key="13">
    <source>
        <dbReference type="ARBA" id="ARBA00072386"/>
    </source>
</evidence>
<dbReference type="EMBL" id="AFYH01121558">
    <property type="status" value="NOT_ANNOTATED_CDS"/>
    <property type="molecule type" value="Genomic_DNA"/>
</dbReference>
<dbReference type="Gene3D" id="2.10.25.10">
    <property type="entry name" value="Laminin"/>
    <property type="match status" value="5"/>
</dbReference>
<dbReference type="EMBL" id="AFYH01121556">
    <property type="status" value="NOT_ANNOTATED_CDS"/>
    <property type="molecule type" value="Genomic_DNA"/>
</dbReference>
<dbReference type="OMA" id="MQNYKPP"/>
<dbReference type="OrthoDB" id="6130531at2759"/>
<dbReference type="FunFam" id="2.10.25.10:FF:000118">
    <property type="entry name" value="protein delta homolog 2"/>
    <property type="match status" value="1"/>
</dbReference>
<dbReference type="PROSITE" id="PS50026">
    <property type="entry name" value="EGF_3"/>
    <property type="match status" value="4"/>
</dbReference>
<evidence type="ECO:0000313" key="19">
    <source>
        <dbReference type="Proteomes" id="UP000008672"/>
    </source>
</evidence>
<evidence type="ECO:0000256" key="12">
    <source>
        <dbReference type="ARBA" id="ARBA00061973"/>
    </source>
</evidence>
<dbReference type="AlphaFoldDB" id="H3AND3"/>
<evidence type="ECO:0000256" key="2">
    <source>
        <dbReference type="ARBA" id="ARBA00004496"/>
    </source>
</evidence>
<dbReference type="HOGENOM" id="CLU_039179_0_1_1"/>
<dbReference type="eggNOG" id="KOG1217">
    <property type="taxonomic scope" value="Eukaryota"/>
</dbReference>
<dbReference type="InterPro" id="IPR000742">
    <property type="entry name" value="EGF"/>
</dbReference>
<dbReference type="EMBL" id="AFYH01121557">
    <property type="status" value="NOT_ANNOTATED_CDS"/>
    <property type="molecule type" value="Genomic_DNA"/>
</dbReference>
<feature type="signal peptide" evidence="16">
    <location>
        <begin position="1"/>
        <end position="23"/>
    </location>
</feature>
<keyword evidence="5 15" id="KW-0812">Transmembrane</keyword>
<dbReference type="STRING" id="7897.ENSLACP00000011154"/>
<proteinExistence type="predicted"/>
<dbReference type="PROSITE" id="PS01186">
    <property type="entry name" value="EGF_2"/>
    <property type="match status" value="3"/>
</dbReference>
<feature type="chain" id="PRO_5014093574" description="Protein delta homolog 1" evidence="16">
    <location>
        <begin position="24"/>
        <end position="382"/>
    </location>
</feature>
<evidence type="ECO:0000256" key="1">
    <source>
        <dbReference type="ARBA" id="ARBA00004479"/>
    </source>
</evidence>
<feature type="disulfide bond" evidence="14">
    <location>
        <begin position="158"/>
        <end position="167"/>
    </location>
</feature>
<keyword evidence="3" id="KW-0963">Cytoplasm</keyword>
<evidence type="ECO:0000256" key="11">
    <source>
        <dbReference type="ARBA" id="ARBA00023180"/>
    </source>
</evidence>
<feature type="transmembrane region" description="Helical" evidence="15">
    <location>
        <begin position="308"/>
        <end position="329"/>
    </location>
</feature>
<dbReference type="FunFam" id="2.10.25.10:FF:000173">
    <property type="entry name" value="Neurogenic locus notch protein 2"/>
    <property type="match status" value="1"/>
</dbReference>
<keyword evidence="9 15" id="KW-0472">Membrane</keyword>
<keyword evidence="19" id="KW-1185">Reference proteome</keyword>
<evidence type="ECO:0000313" key="18">
    <source>
        <dbReference type="Ensembl" id="ENSLACP00000011154.1"/>
    </source>
</evidence>
<dbReference type="PROSITE" id="PS00022">
    <property type="entry name" value="EGF_1"/>
    <property type="match status" value="5"/>
</dbReference>
<dbReference type="PANTHER" id="PTHR24049">
    <property type="entry name" value="CRUMBS FAMILY MEMBER"/>
    <property type="match status" value="1"/>
</dbReference>
<evidence type="ECO:0000256" key="8">
    <source>
        <dbReference type="ARBA" id="ARBA00022989"/>
    </source>
</evidence>
<dbReference type="FunFam" id="2.10.25.10:FF:000321">
    <property type="entry name" value="Protein delta homolog 1"/>
    <property type="match status" value="1"/>
</dbReference>
<comment type="caution">
    <text evidence="14">Lacks conserved residue(s) required for the propagation of feature annotation.</text>
</comment>
<dbReference type="GO" id="GO:0005737">
    <property type="term" value="C:cytoplasm"/>
    <property type="evidence" value="ECO:0007669"/>
    <property type="project" value="UniProtKB-SubCell"/>
</dbReference>
<dbReference type="InterPro" id="IPR051022">
    <property type="entry name" value="Notch_Cell-Fate_Det"/>
</dbReference>
<organism evidence="18 19">
    <name type="scientific">Latimeria chalumnae</name>
    <name type="common">Coelacanth</name>
    <dbReference type="NCBI Taxonomy" id="7897"/>
    <lineage>
        <taxon>Eukaryota</taxon>
        <taxon>Metazoa</taxon>
        <taxon>Chordata</taxon>
        <taxon>Craniata</taxon>
        <taxon>Vertebrata</taxon>
        <taxon>Euteleostomi</taxon>
        <taxon>Coelacanthiformes</taxon>
        <taxon>Coelacanthidae</taxon>
        <taxon>Latimeria</taxon>
    </lineage>
</organism>
<dbReference type="Ensembl" id="ENSLACT00000011237.1">
    <property type="protein sequence ID" value="ENSLACP00000011154.1"/>
    <property type="gene ID" value="ENSLACG00000009816.2"/>
</dbReference>
<keyword evidence="10 14" id="KW-1015">Disulfide bond</keyword>
<feature type="domain" description="EGF-like" evidence="17">
    <location>
        <begin position="208"/>
        <end position="245"/>
    </location>
</feature>
<dbReference type="GeneTree" id="ENSGT00940000154225"/>
<feature type="disulfide bond" evidence="14">
    <location>
        <begin position="115"/>
        <end position="124"/>
    </location>
</feature>
<evidence type="ECO:0000256" key="7">
    <source>
        <dbReference type="ARBA" id="ARBA00022737"/>
    </source>
</evidence>
<feature type="domain" description="EGF-like" evidence="17">
    <location>
        <begin position="88"/>
        <end position="125"/>
    </location>
</feature>
<keyword evidence="4 14" id="KW-0245">EGF-like domain</keyword>
<evidence type="ECO:0000256" key="14">
    <source>
        <dbReference type="PROSITE-ProRule" id="PRU00076"/>
    </source>
</evidence>
<protein>
    <recommendedName>
        <fullName evidence="13">Protein delta homolog 1</fullName>
    </recommendedName>
</protein>
<comment type="subcellular location">
    <subcellularLocation>
        <location evidence="2">Cytoplasm</location>
    </subcellularLocation>
    <subcellularLocation>
        <location evidence="1">Membrane</location>
        <topology evidence="1">Single-pass type I membrane protein</topology>
    </subcellularLocation>
</comment>